<protein>
    <recommendedName>
        <fullName evidence="4">Right handed beta helix domain-containing protein</fullName>
    </recommendedName>
</protein>
<evidence type="ECO:0008006" key="4">
    <source>
        <dbReference type="Google" id="ProtNLM"/>
    </source>
</evidence>
<dbReference type="Proteomes" id="UP001589867">
    <property type="component" value="Unassembled WGS sequence"/>
</dbReference>
<name>A0ABV6MCK9_9ACTN</name>
<evidence type="ECO:0000313" key="3">
    <source>
        <dbReference type="Proteomes" id="UP001589867"/>
    </source>
</evidence>
<reference evidence="2 3" key="1">
    <citation type="submission" date="2024-09" db="EMBL/GenBank/DDBJ databases">
        <authorList>
            <person name="Sun Q."/>
            <person name="Mori K."/>
        </authorList>
    </citation>
    <scope>NUCLEOTIDE SEQUENCE [LARGE SCALE GENOMIC DNA]</scope>
    <source>
        <strain evidence="2 3">TBRC 3947</strain>
    </source>
</reference>
<evidence type="ECO:0000313" key="2">
    <source>
        <dbReference type="EMBL" id="MFC0532172.1"/>
    </source>
</evidence>
<gene>
    <name evidence="2" type="ORF">ACFFIA_31440</name>
</gene>
<evidence type="ECO:0000256" key="1">
    <source>
        <dbReference type="SAM" id="MobiDB-lite"/>
    </source>
</evidence>
<dbReference type="EMBL" id="JBHLUH010000068">
    <property type="protein sequence ID" value="MFC0532172.1"/>
    <property type="molecule type" value="Genomic_DNA"/>
</dbReference>
<dbReference type="InterPro" id="IPR011050">
    <property type="entry name" value="Pectin_lyase_fold/virulence"/>
</dbReference>
<feature type="compositionally biased region" description="Low complexity" evidence="1">
    <location>
        <begin position="47"/>
        <end position="91"/>
    </location>
</feature>
<sequence length="350" mass="36079">MSGRKRLAVGLVAVPGVAAAVVMILLGVSGFGPSDPDPVSVATLEPTAAAPTGSATPSASPSPTPTGVGRLGASPSPSASPSASKAAPPAKGGFPNASNTGVPAGVALSAYRGSCTITKAKTVIDAKTVNCDIHIKAADVVIKRSRISGQIVSEGNGSVRVEDSEIDGGRGQTHTVAYQNITVLRSEIRGGQTNVNCRRNCHIEDSWLHAQYMPDGVDWHLDAFLSNGGSNIKLIHNTLACDHPGNSNGGGCSANAAIFGDFAANSNYTFDRNLFVASEHTPYCAYGGLDPKKAYGTQVQGIVFTNNVFQRGKNGKCGTYGPITSFDSSKPGNVWRDNTWDDGSPVPPAL</sequence>
<proteinExistence type="predicted"/>
<comment type="caution">
    <text evidence="2">The sequence shown here is derived from an EMBL/GenBank/DDBJ whole genome shotgun (WGS) entry which is preliminary data.</text>
</comment>
<accession>A0ABV6MCK9</accession>
<organism evidence="2 3">
    <name type="scientific">Phytohabitans kaempferiae</name>
    <dbReference type="NCBI Taxonomy" id="1620943"/>
    <lineage>
        <taxon>Bacteria</taxon>
        <taxon>Bacillati</taxon>
        <taxon>Actinomycetota</taxon>
        <taxon>Actinomycetes</taxon>
        <taxon>Micromonosporales</taxon>
        <taxon>Micromonosporaceae</taxon>
    </lineage>
</organism>
<dbReference type="RefSeq" id="WP_377257773.1">
    <property type="nucleotide sequence ID" value="NZ_JBHLUH010000068.1"/>
</dbReference>
<feature type="region of interest" description="Disordered" evidence="1">
    <location>
        <begin position="47"/>
        <end position="97"/>
    </location>
</feature>
<keyword evidence="3" id="KW-1185">Reference proteome</keyword>
<dbReference type="SUPFAM" id="SSF51126">
    <property type="entry name" value="Pectin lyase-like"/>
    <property type="match status" value="1"/>
</dbReference>